<feature type="transmembrane region" description="Helical" evidence="1">
    <location>
        <begin position="250"/>
        <end position="275"/>
    </location>
</feature>
<dbReference type="SUPFAM" id="SSF81321">
    <property type="entry name" value="Family A G protein-coupled receptor-like"/>
    <property type="match status" value="1"/>
</dbReference>
<proteinExistence type="predicted"/>
<feature type="transmembrane region" description="Helical" evidence="1">
    <location>
        <begin position="67"/>
        <end position="88"/>
    </location>
</feature>
<dbReference type="EMBL" id="MTYJ01000193">
    <property type="protein sequence ID" value="OWA50459.1"/>
    <property type="molecule type" value="Genomic_DNA"/>
</dbReference>
<keyword evidence="1" id="KW-0472">Membrane</keyword>
<accession>A0A9X6NBN6</accession>
<dbReference type="Proteomes" id="UP000192578">
    <property type="component" value="Unassembled WGS sequence"/>
</dbReference>
<feature type="transmembrane region" description="Helical" evidence="1">
    <location>
        <begin position="146"/>
        <end position="165"/>
    </location>
</feature>
<dbReference type="Gene3D" id="1.20.1070.10">
    <property type="entry name" value="Rhodopsin 7-helix transmembrane proteins"/>
    <property type="match status" value="1"/>
</dbReference>
<keyword evidence="1" id="KW-1133">Transmembrane helix</keyword>
<sequence length="356" mass="39457">MSLGGSFNISSTNVTLTILPANCTLNAAQRYSLTVVPLLINAAIVTCQLFNILVFHRWPDKQPFLRYHVSLAAWSLVYAVTGSAVQIVRLIHPWTEISVIIARAASICATFCSRIVQVNILLISLDRWLSVELAIWYRNTMTQRKAWMIVVLSVVIGVLLFFPVLTGSGAMRVTCNEPLTGTAALWLPQTLAVIGLVAIAQTRILTLAVELKLRQLLYQSVRPAAINNRPAQSIPQRHSKLILGLTWHSLAAASVVVVMALACQFLPILVLLRVIDRPSLMVIQVTNYTSAMQHIYTLFVYFAFYPDFRTAARDLFSCCHGGRRGHRSLIQPMPKIFISAPVAPAFDRQIHVGSNA</sequence>
<feature type="transmembrane region" description="Helical" evidence="1">
    <location>
        <begin position="35"/>
        <end position="55"/>
    </location>
</feature>
<name>A0A9X6NBN6_HYPEX</name>
<evidence type="ECO:0000256" key="1">
    <source>
        <dbReference type="SAM" id="Phobius"/>
    </source>
</evidence>
<gene>
    <name evidence="2" type="ORF">BV898_14973</name>
</gene>
<feature type="transmembrane region" description="Helical" evidence="1">
    <location>
        <begin position="281"/>
        <end position="304"/>
    </location>
</feature>
<evidence type="ECO:0000313" key="2">
    <source>
        <dbReference type="EMBL" id="OWA50459.1"/>
    </source>
</evidence>
<dbReference type="AlphaFoldDB" id="A0A9X6NBN6"/>
<protein>
    <recommendedName>
        <fullName evidence="4">G-protein coupled receptors family 1 profile domain-containing protein</fullName>
    </recommendedName>
</protein>
<feature type="transmembrane region" description="Helical" evidence="1">
    <location>
        <begin position="100"/>
        <end position="125"/>
    </location>
</feature>
<comment type="caution">
    <text evidence="2">The sequence shown here is derived from an EMBL/GenBank/DDBJ whole genome shotgun (WGS) entry which is preliminary data.</text>
</comment>
<keyword evidence="3" id="KW-1185">Reference proteome</keyword>
<reference evidence="3" key="1">
    <citation type="submission" date="2017-01" db="EMBL/GenBank/DDBJ databases">
        <title>Comparative genomics of anhydrobiosis in the tardigrade Hypsibius dujardini.</title>
        <authorList>
            <person name="Yoshida Y."/>
            <person name="Koutsovoulos G."/>
            <person name="Laetsch D."/>
            <person name="Stevens L."/>
            <person name="Kumar S."/>
            <person name="Horikawa D."/>
            <person name="Ishino K."/>
            <person name="Komine S."/>
            <person name="Tomita M."/>
            <person name="Blaxter M."/>
            <person name="Arakawa K."/>
        </authorList>
    </citation>
    <scope>NUCLEOTIDE SEQUENCE [LARGE SCALE GENOMIC DNA]</scope>
    <source>
        <strain evidence="3">Z151</strain>
    </source>
</reference>
<evidence type="ECO:0008006" key="4">
    <source>
        <dbReference type="Google" id="ProtNLM"/>
    </source>
</evidence>
<keyword evidence="1" id="KW-0812">Transmembrane</keyword>
<feature type="transmembrane region" description="Helical" evidence="1">
    <location>
        <begin position="185"/>
        <end position="209"/>
    </location>
</feature>
<evidence type="ECO:0000313" key="3">
    <source>
        <dbReference type="Proteomes" id="UP000192578"/>
    </source>
</evidence>
<organism evidence="2 3">
    <name type="scientific">Hypsibius exemplaris</name>
    <name type="common">Freshwater tardigrade</name>
    <dbReference type="NCBI Taxonomy" id="2072580"/>
    <lineage>
        <taxon>Eukaryota</taxon>
        <taxon>Metazoa</taxon>
        <taxon>Ecdysozoa</taxon>
        <taxon>Tardigrada</taxon>
        <taxon>Eutardigrada</taxon>
        <taxon>Parachela</taxon>
        <taxon>Hypsibioidea</taxon>
        <taxon>Hypsibiidae</taxon>
        <taxon>Hypsibius</taxon>
    </lineage>
</organism>